<dbReference type="InterPro" id="IPR045616">
    <property type="entry name" value="DUF6446"/>
</dbReference>
<evidence type="ECO:0000313" key="2">
    <source>
        <dbReference type="Proteomes" id="UP000264719"/>
    </source>
</evidence>
<keyword evidence="1" id="KW-0418">Kinase</keyword>
<name>A0A348WC39_9RHOB</name>
<keyword evidence="1" id="KW-0808">Transferase</keyword>
<sequence>MGKFLAILLVGCAVIAGGGMYYLQVYHYYDEVVSIPGTDVALTPQGSSEAEPVSYDNFQGIDADSSPIRYRACFTTSLSHATLDKTYRSYKPAEPRVAPGWFDCFDATEVGEALESGEAKAYLGTENVQYGIDRVVAIHEDGRGFVWHQINRCGEIVFDGQPAPDDCPTPPEGY</sequence>
<proteinExistence type="predicted"/>
<evidence type="ECO:0000313" key="1">
    <source>
        <dbReference type="EMBL" id="HAR52101.1"/>
    </source>
</evidence>
<dbReference type="AlphaFoldDB" id="A0A348WC39"/>
<comment type="caution">
    <text evidence="1">The sequence shown here is derived from an EMBL/GenBank/DDBJ whole genome shotgun (WGS) entry which is preliminary data.</text>
</comment>
<dbReference type="Proteomes" id="UP000264719">
    <property type="component" value="Unassembled WGS sequence"/>
</dbReference>
<dbReference type="GO" id="GO:0016301">
    <property type="term" value="F:kinase activity"/>
    <property type="evidence" value="ECO:0007669"/>
    <property type="project" value="UniProtKB-KW"/>
</dbReference>
<reference evidence="1 2" key="1">
    <citation type="journal article" date="2018" name="Nat. Biotechnol.">
        <title>A standardized bacterial taxonomy based on genome phylogeny substantially revises the tree of life.</title>
        <authorList>
            <person name="Parks D.H."/>
            <person name="Chuvochina M."/>
            <person name="Waite D.W."/>
            <person name="Rinke C."/>
            <person name="Skarshewski A."/>
            <person name="Chaumeil P.A."/>
            <person name="Hugenholtz P."/>
        </authorList>
    </citation>
    <scope>NUCLEOTIDE SEQUENCE [LARGE SCALE GENOMIC DNA]</scope>
    <source>
        <strain evidence="1">UBA9169</strain>
    </source>
</reference>
<gene>
    <name evidence="1" type="ORF">DCS45_09530</name>
</gene>
<dbReference type="EMBL" id="DMVW01000095">
    <property type="protein sequence ID" value="HAR52101.1"/>
    <property type="molecule type" value="Genomic_DNA"/>
</dbReference>
<dbReference type="Pfam" id="PF20044">
    <property type="entry name" value="DUF6446"/>
    <property type="match status" value="1"/>
</dbReference>
<dbReference type="RefSeq" id="WP_339856110.1">
    <property type="nucleotide sequence ID" value="NZ_CAXAXR010000033.1"/>
</dbReference>
<protein>
    <submittedName>
        <fullName evidence="1">Histidine kinase</fullName>
    </submittedName>
</protein>
<organism evidence="1 2">
    <name type="scientific">Roseovarius nubinhibens</name>
    <dbReference type="NCBI Taxonomy" id="314263"/>
    <lineage>
        <taxon>Bacteria</taxon>
        <taxon>Pseudomonadati</taxon>
        <taxon>Pseudomonadota</taxon>
        <taxon>Alphaproteobacteria</taxon>
        <taxon>Rhodobacterales</taxon>
        <taxon>Roseobacteraceae</taxon>
        <taxon>Roseovarius</taxon>
    </lineage>
</organism>
<accession>A0A348WC39</accession>